<dbReference type="AlphaFoldDB" id="A0A183DKA2"/>
<accession>A0A183DKA2</accession>
<organism evidence="1">
    <name type="scientific">Gongylonema pulchrum</name>
    <dbReference type="NCBI Taxonomy" id="637853"/>
    <lineage>
        <taxon>Eukaryota</taxon>
        <taxon>Metazoa</taxon>
        <taxon>Ecdysozoa</taxon>
        <taxon>Nematoda</taxon>
        <taxon>Chromadorea</taxon>
        <taxon>Rhabditida</taxon>
        <taxon>Spirurina</taxon>
        <taxon>Spiruromorpha</taxon>
        <taxon>Spiruroidea</taxon>
        <taxon>Gongylonematidae</taxon>
        <taxon>Gongylonema</taxon>
    </lineage>
</organism>
<protein>
    <submittedName>
        <fullName evidence="1">Secreted protein</fullName>
    </submittedName>
</protein>
<proteinExistence type="predicted"/>
<sequence length="63" mass="6881">LVDTLGSCLNHEMIGIGPVGAIIDTPHCKIACELLNSLFLVCFVKILRECFLIQILPEIISAE</sequence>
<reference evidence="1" key="1">
    <citation type="submission" date="2016-06" db="UniProtKB">
        <authorList>
            <consortium name="WormBaseParasite"/>
        </authorList>
    </citation>
    <scope>IDENTIFICATION</scope>
</reference>
<evidence type="ECO:0000313" key="1">
    <source>
        <dbReference type="WBParaSite" id="GPUH_0000915301-mRNA-1"/>
    </source>
</evidence>
<name>A0A183DKA2_9BILA</name>
<dbReference type="WBParaSite" id="GPUH_0000915301-mRNA-1">
    <property type="protein sequence ID" value="GPUH_0000915301-mRNA-1"/>
    <property type="gene ID" value="GPUH_0000915301"/>
</dbReference>